<dbReference type="Pfam" id="PF00651">
    <property type="entry name" value="BTB"/>
    <property type="match status" value="1"/>
</dbReference>
<dbReference type="PANTHER" id="PTHR47457:SF1">
    <property type="entry name" value="BTB DOMAIN-CONTAINING PROTEIN-RELATED"/>
    <property type="match status" value="1"/>
</dbReference>
<dbReference type="InterPro" id="IPR000210">
    <property type="entry name" value="BTB/POZ_dom"/>
</dbReference>
<dbReference type="InterPro" id="IPR011333">
    <property type="entry name" value="SKP1/BTB/POZ_sf"/>
</dbReference>
<proteinExistence type="predicted"/>
<feature type="region of interest" description="Disordered" evidence="1">
    <location>
        <begin position="102"/>
        <end position="128"/>
    </location>
</feature>
<dbReference type="AlphaFoldDB" id="A0A6B2L0V1"/>
<accession>A0A6B2L0V1</accession>
<dbReference type="PANTHER" id="PTHR47457">
    <property type="entry name" value="OS05G0345500 PROTEIN"/>
    <property type="match status" value="1"/>
</dbReference>
<name>A0A6B2L0V1_9EUKA</name>
<reference evidence="3" key="1">
    <citation type="journal article" date="2020" name="J. Eukaryot. Microbiol.">
        <title>De novo Sequencing, Assembly and Annotation of the Transcriptome for the Free-Living Testate Amoeba Arcella intermedia.</title>
        <authorList>
            <person name="Ribeiro G.M."/>
            <person name="Porfirio-Sousa A.L."/>
            <person name="Maurer-Alcala X.X."/>
            <person name="Katz L.A."/>
            <person name="Lahr D.J.G."/>
        </authorList>
    </citation>
    <scope>NUCLEOTIDE SEQUENCE</scope>
</reference>
<organism evidence="3">
    <name type="scientific">Arcella intermedia</name>
    <dbReference type="NCBI Taxonomy" id="1963864"/>
    <lineage>
        <taxon>Eukaryota</taxon>
        <taxon>Amoebozoa</taxon>
        <taxon>Tubulinea</taxon>
        <taxon>Elardia</taxon>
        <taxon>Arcellinida</taxon>
        <taxon>Sphaerothecina</taxon>
        <taxon>Arcellidae</taxon>
        <taxon>Arcella</taxon>
    </lineage>
</organism>
<evidence type="ECO:0000313" key="3">
    <source>
        <dbReference type="EMBL" id="NDV30633.1"/>
    </source>
</evidence>
<dbReference type="SUPFAM" id="SSF54695">
    <property type="entry name" value="POZ domain"/>
    <property type="match status" value="1"/>
</dbReference>
<sequence length="475" mass="54925">MDDELNMDGEENMDLDTETLLDVKEEIEPENEVDFTTSYQCQFKGDDEAIQEQLQFRDKTTFVGDNYFQSVEPRPTEKSIPVPLQISNEKLNFGSFMSEPDTSLMESKEEVSDESPFNDAESEEEFEEPTEEILKIEVFPDDEGVLSSIIEYMYTGTIDINVKNCALLMSIARKYIIFTLQREVRDFFRKNLQRETALELLYAAIAHEPSMIAPCIDKVARNFCFLYNASYNDLDPEYFLEIIRNEKLAVRQEYSLFLTVCDYFSHHPELTKQQKYDIMACVRFSLCSYQELIEIAQNKLVPCPLILEVLMLRLAQHEQPNSPGSNAPLPESPYPKRELGFNPLRFQPRPKLSVVFEFTPQSTQFFKGIIGWIATNCQKSEWKNPHTTGRVKVHCSSLAKGSRFTLVDIQHAEVWTNDIASSWLSIDFGPHRRITPSYYSLRHGGNYKADALRTWDLQGFKGLLLSFTQSMDRFC</sequence>
<dbReference type="Gene3D" id="1.25.40.420">
    <property type="match status" value="1"/>
</dbReference>
<dbReference type="InterPro" id="IPR011705">
    <property type="entry name" value="BACK"/>
</dbReference>
<evidence type="ECO:0000256" key="1">
    <source>
        <dbReference type="SAM" id="MobiDB-lite"/>
    </source>
</evidence>
<dbReference type="SMART" id="SM00875">
    <property type="entry name" value="BACK"/>
    <property type="match status" value="1"/>
</dbReference>
<dbReference type="Pfam" id="PF07707">
    <property type="entry name" value="BACK"/>
    <property type="match status" value="1"/>
</dbReference>
<feature type="domain" description="BACK" evidence="2">
    <location>
        <begin position="197"/>
        <end position="296"/>
    </location>
</feature>
<protein>
    <recommendedName>
        <fullName evidence="2">BACK domain-containing protein</fullName>
    </recommendedName>
</protein>
<evidence type="ECO:0000259" key="2">
    <source>
        <dbReference type="SMART" id="SM00875"/>
    </source>
</evidence>
<dbReference type="EMBL" id="GIBP01001664">
    <property type="protein sequence ID" value="NDV30633.1"/>
    <property type="molecule type" value="Transcribed_RNA"/>
</dbReference>
<dbReference type="Gene3D" id="3.30.710.10">
    <property type="entry name" value="Potassium Channel Kv1.1, Chain A"/>
    <property type="match status" value="1"/>
</dbReference>